<dbReference type="GO" id="GO:0003682">
    <property type="term" value="F:chromatin binding"/>
    <property type="evidence" value="ECO:0007669"/>
    <property type="project" value="TreeGrafter"/>
</dbReference>
<dbReference type="GO" id="GO:0046976">
    <property type="term" value="F:histone H3K27 methyltransferase activity"/>
    <property type="evidence" value="ECO:0007669"/>
    <property type="project" value="TreeGrafter"/>
</dbReference>
<dbReference type="GO" id="GO:0031507">
    <property type="term" value="P:heterochromatin formation"/>
    <property type="evidence" value="ECO:0007669"/>
    <property type="project" value="TreeGrafter"/>
</dbReference>
<organism evidence="4 5">
    <name type="scientific">Vairimorpha apis BRL 01</name>
    <dbReference type="NCBI Taxonomy" id="1037528"/>
    <lineage>
        <taxon>Eukaryota</taxon>
        <taxon>Fungi</taxon>
        <taxon>Fungi incertae sedis</taxon>
        <taxon>Microsporidia</taxon>
        <taxon>Nosematidae</taxon>
        <taxon>Vairimorpha</taxon>
    </lineage>
</organism>
<dbReference type="VEuPathDB" id="MicrosporidiaDB:NAPIS_ORF01268"/>
<dbReference type="OrthoDB" id="308383at2759"/>
<sequence length="450" mass="53788">MEELFKSIRKEYENDVKNILMNNKINYKNSPLSYIKFETYDTVIPYIEPLPKTQFFIYTPVNINSNDEPILRYKPFFKTKLKNIYMYFYKDTTIFDSPFNHQTELLIRLLQRLKFEKKLNLTDIENYFHIKHKDLLKFISRYKKKIKQKIITKNQNYSNYFCSICLIFGCKMHIIHKNLCFYADTNECYCSLIIKKENYKEIYYKDQNDDNINKYLNIYNGDVCMVSYMLLNDYKFFISCNVLKKVYNIQNIVKEKTIVKSKKFLKSKMFYDICNHRNKCNKNILCICYRNNTGCSPRCLCTNCDFNKTNINLKEKFLEKKTFCGRSSIAGTGCFAGEFIKKDEFIIEYTGEYISKSEADRRANFYDLNKVSYIFDLSLENKKASVDAMFLGNNSRFINHSKNANVISYIVEKDLINHIFIYALKDININEELFMDYKYDTKIEGIFGFK</sequence>
<dbReference type="GO" id="GO:0005634">
    <property type="term" value="C:nucleus"/>
    <property type="evidence" value="ECO:0007669"/>
    <property type="project" value="TreeGrafter"/>
</dbReference>
<name>T0L0R5_9MICR</name>
<evidence type="ECO:0000256" key="2">
    <source>
        <dbReference type="ARBA" id="ARBA00023163"/>
    </source>
</evidence>
<dbReference type="PANTHER" id="PTHR45747">
    <property type="entry name" value="HISTONE-LYSINE N-METHYLTRANSFERASE E(Z)"/>
    <property type="match status" value="1"/>
</dbReference>
<dbReference type="InterPro" id="IPR001214">
    <property type="entry name" value="SET_dom"/>
</dbReference>
<evidence type="ECO:0000256" key="1">
    <source>
        <dbReference type="ARBA" id="ARBA00023015"/>
    </source>
</evidence>
<proteinExistence type="predicted"/>
<dbReference type="SMART" id="SM00317">
    <property type="entry name" value="SET"/>
    <property type="match status" value="1"/>
</dbReference>
<evidence type="ECO:0000259" key="3">
    <source>
        <dbReference type="PROSITE" id="PS50280"/>
    </source>
</evidence>
<keyword evidence="1" id="KW-0805">Transcription regulation</keyword>
<keyword evidence="5" id="KW-1185">Reference proteome</keyword>
<dbReference type="InterPro" id="IPR045318">
    <property type="entry name" value="EZH1/2-like"/>
</dbReference>
<evidence type="ECO:0000313" key="4">
    <source>
        <dbReference type="EMBL" id="EQB61167.1"/>
    </source>
</evidence>
<gene>
    <name evidence="4" type="ORF">NAPIS_ORF01268</name>
</gene>
<dbReference type="Proteomes" id="UP000053780">
    <property type="component" value="Unassembled WGS sequence"/>
</dbReference>
<accession>T0L0R5</accession>
<dbReference type="PROSITE" id="PS50280">
    <property type="entry name" value="SET"/>
    <property type="match status" value="1"/>
</dbReference>
<feature type="domain" description="SET" evidence="3">
    <location>
        <begin position="315"/>
        <end position="438"/>
    </location>
</feature>
<dbReference type="InterPro" id="IPR046341">
    <property type="entry name" value="SET_dom_sf"/>
</dbReference>
<evidence type="ECO:0000313" key="5">
    <source>
        <dbReference type="Proteomes" id="UP000053780"/>
    </source>
</evidence>
<dbReference type="EMBL" id="KE647168">
    <property type="protein sequence ID" value="EQB61167.1"/>
    <property type="molecule type" value="Genomic_DNA"/>
</dbReference>
<dbReference type="PANTHER" id="PTHR45747:SF4">
    <property type="entry name" value="HISTONE-LYSINE N-METHYLTRANSFERASE E(Z)"/>
    <property type="match status" value="1"/>
</dbReference>
<reference evidence="4 5" key="1">
    <citation type="journal article" date="2013" name="BMC Genomics">
        <title>Genome sequencing and comparative genomics of honey bee microsporidia, Nosema apis reveal novel insights into host-parasite interactions.</title>
        <authorList>
            <person name="Chen Yp."/>
            <person name="Pettis J.S."/>
            <person name="Zhao Y."/>
            <person name="Liu X."/>
            <person name="Tallon L.J."/>
            <person name="Sadzewicz L.D."/>
            <person name="Li R."/>
            <person name="Zheng H."/>
            <person name="Huang S."/>
            <person name="Zhang X."/>
            <person name="Hamilton M.C."/>
            <person name="Pernal S.F."/>
            <person name="Melathopoulos A.P."/>
            <person name="Yan X."/>
            <person name="Evans J.D."/>
        </authorList>
    </citation>
    <scope>NUCLEOTIDE SEQUENCE [LARGE SCALE GENOMIC DNA]</scope>
    <source>
        <strain evidence="4 5">BRL 01</strain>
    </source>
</reference>
<dbReference type="AlphaFoldDB" id="T0L0R5"/>
<dbReference type="SUPFAM" id="SSF82199">
    <property type="entry name" value="SET domain"/>
    <property type="match status" value="1"/>
</dbReference>
<keyword evidence="2" id="KW-0804">Transcription</keyword>
<dbReference type="HOGENOM" id="CLU_030443_0_0_1"/>
<dbReference type="Pfam" id="PF00856">
    <property type="entry name" value="SET"/>
    <property type="match status" value="1"/>
</dbReference>
<protein>
    <submittedName>
        <fullName evidence="4">Set domain-containing protein</fullName>
    </submittedName>
</protein>
<dbReference type="Gene3D" id="2.170.270.10">
    <property type="entry name" value="SET domain"/>
    <property type="match status" value="1"/>
</dbReference>